<evidence type="ECO:0000313" key="1">
    <source>
        <dbReference type="EMBL" id="TLP57625.1"/>
    </source>
</evidence>
<reference evidence="1 2" key="1">
    <citation type="submission" date="2019-05" db="EMBL/GenBank/DDBJ databases">
        <title>Draft genome sequence of Pelagicola sp. DSW4-44.</title>
        <authorList>
            <person name="Oh J."/>
        </authorList>
    </citation>
    <scope>NUCLEOTIDE SEQUENCE [LARGE SCALE GENOMIC DNA]</scope>
    <source>
        <strain evidence="1 2">DSW4-44</strain>
    </source>
</reference>
<dbReference type="EMBL" id="VAUA01000011">
    <property type="protein sequence ID" value="TLP57625.1"/>
    <property type="molecule type" value="Genomic_DNA"/>
</dbReference>
<protein>
    <submittedName>
        <fullName evidence="1">Uncharacterized protein</fullName>
    </submittedName>
</protein>
<organism evidence="1 2">
    <name type="scientific">Parasedimentitalea maritima</name>
    <dbReference type="NCBI Taxonomy" id="2578117"/>
    <lineage>
        <taxon>Bacteria</taxon>
        <taxon>Pseudomonadati</taxon>
        <taxon>Pseudomonadota</taxon>
        <taxon>Alphaproteobacteria</taxon>
        <taxon>Rhodobacterales</taxon>
        <taxon>Paracoccaceae</taxon>
        <taxon>Parasedimentitalea</taxon>
    </lineage>
</organism>
<gene>
    <name evidence="1" type="ORF">FEE96_19820</name>
</gene>
<keyword evidence="2" id="KW-1185">Reference proteome</keyword>
<name>A0ABY2UQP4_9RHOB</name>
<dbReference type="RefSeq" id="WP_138164853.1">
    <property type="nucleotide sequence ID" value="NZ_VAUA01000011.1"/>
</dbReference>
<dbReference type="Proteomes" id="UP000305041">
    <property type="component" value="Unassembled WGS sequence"/>
</dbReference>
<evidence type="ECO:0000313" key="2">
    <source>
        <dbReference type="Proteomes" id="UP000305041"/>
    </source>
</evidence>
<sequence length="123" mass="14568">MPELTDLEKHQHIYVLLNAKFLSEKSFEIRHFEVVNKIIKTYLDEGFEDKSIQDYYDNFGQRPMYSEFKIIKDIADGFVFERNRDSSYLQSSDDLRSALTDHCFPHTISNSVLEETITYIEKS</sequence>
<comment type="caution">
    <text evidence="1">The sequence shown here is derived from an EMBL/GenBank/DDBJ whole genome shotgun (WGS) entry which is preliminary data.</text>
</comment>
<proteinExistence type="predicted"/>
<accession>A0ABY2UQP4</accession>